<feature type="transmembrane region" description="Helical" evidence="6">
    <location>
        <begin position="137"/>
        <end position="155"/>
    </location>
</feature>
<feature type="transmembrane region" description="Helical" evidence="6">
    <location>
        <begin position="321"/>
        <end position="343"/>
    </location>
</feature>
<gene>
    <name evidence="8" type="ORF">JGI4_01163</name>
    <name evidence="7" type="ORF">JGI8_01344</name>
</gene>
<sequence length="512" mass="57381">MQKEHLTPDFSSIRKLIAKNTFFNFVGQVLPIIAAILGVPILIKYLGTERFGILSILWMLMWYSTMLDLGLGRATTKFVANALARGEFENISKIVWTSVLMQVIIGIALAIVSLFLTPFIVEKVLKISPGLISEARTSFYLIFLFTPIILVSTSLQGVLEAYQRFDLINFVLAPVKIGVLILSILGAVLNLKLTGIVVLLIMMRVLMIFTLFALDLRICPALKSKFKFDLKLLSELFSFGGWITVVNIVNPILIYIDRFLIGAILSVGVLAYYTAPFEVVQRLWIIPASLVITLFPAFSLLDGQRQNDEISNLFSKSVRLTFVILFPIVFVLSFFSFEILKLWLGYDFAVNSSNVFKFLAFGILINSIAGFPAILLQGVGRPDITAKVYLGELILYVPFISFLIYKFGILGAGVGWMLRQVVDSLLLYGIVFKKEIVAWNKLLNQGSFSVFSISIVIALLAFASGAWNLLLKFVMALLGLVIFSSVAWIKALEQSEREKFKSKLLAFLWMHR</sequence>
<dbReference type="OrthoDB" id="9812647at2"/>
<comment type="subcellular location">
    <subcellularLocation>
        <location evidence="1">Cell membrane</location>
        <topology evidence="1">Multi-pass membrane protein</topology>
    </subcellularLocation>
</comment>
<protein>
    <submittedName>
        <fullName evidence="8">Membrane protein involved in the export of O-antigen and teichoic acid</fullName>
    </submittedName>
</protein>
<keyword evidence="10" id="KW-1185">Reference proteome</keyword>
<evidence type="ECO:0000256" key="1">
    <source>
        <dbReference type="ARBA" id="ARBA00004651"/>
    </source>
</evidence>
<accession>A0A0P1P746</accession>
<dbReference type="STRING" id="1633631.GCA_001442925_01159"/>
<evidence type="ECO:0000313" key="10">
    <source>
        <dbReference type="Proteomes" id="UP000182200"/>
    </source>
</evidence>
<proteinExistence type="predicted"/>
<dbReference type="AlphaFoldDB" id="A0A0P1LHI9"/>
<evidence type="ECO:0000313" key="8">
    <source>
        <dbReference type="EMBL" id="CUU05110.1"/>
    </source>
</evidence>
<feature type="transmembrane region" description="Helical" evidence="6">
    <location>
        <begin position="55"/>
        <end position="74"/>
    </location>
</feature>
<feature type="transmembrane region" description="Helical" evidence="6">
    <location>
        <begin position="282"/>
        <end position="301"/>
    </location>
</feature>
<organism evidence="8 9">
    <name type="scientific">Candidatus Kryptonium thompsonii</name>
    <dbReference type="NCBI Taxonomy" id="1633631"/>
    <lineage>
        <taxon>Bacteria</taxon>
        <taxon>Pseudomonadati</taxon>
        <taxon>Candidatus Kryptoniota</taxon>
        <taxon>Candidatus Kryptonium</taxon>
    </lineage>
</organism>
<feature type="transmembrane region" description="Helical" evidence="6">
    <location>
        <begin position="395"/>
        <end position="418"/>
    </location>
</feature>
<evidence type="ECO:0000256" key="4">
    <source>
        <dbReference type="ARBA" id="ARBA00022989"/>
    </source>
</evidence>
<evidence type="ECO:0000313" key="9">
    <source>
        <dbReference type="Proteomes" id="UP000182011"/>
    </source>
</evidence>
<accession>A0A0S4N4P4</accession>
<keyword evidence="2" id="KW-1003">Cell membrane</keyword>
<dbReference type="EMBL" id="FAOP01000005">
    <property type="protein sequence ID" value="CUU05110.1"/>
    <property type="molecule type" value="Genomic_DNA"/>
</dbReference>
<keyword evidence="5 6" id="KW-0472">Membrane</keyword>
<dbReference type="InterPro" id="IPR002797">
    <property type="entry name" value="Polysacc_synth"/>
</dbReference>
<accession>A0A0P1LHI9</accession>
<feature type="transmembrane region" description="Helical" evidence="6">
    <location>
        <begin position="94"/>
        <end position="117"/>
    </location>
</feature>
<reference evidence="9 10" key="2">
    <citation type="submission" date="2015-11" db="EMBL/GenBank/DDBJ databases">
        <authorList>
            <person name="Varghese N."/>
        </authorList>
    </citation>
    <scope>NUCLEOTIDE SEQUENCE [LARGE SCALE GENOMIC DNA]</scope>
    <source>
        <strain evidence="7 10">JGI-8</strain>
    </source>
</reference>
<dbReference type="PANTHER" id="PTHR30250">
    <property type="entry name" value="PST FAMILY PREDICTED COLANIC ACID TRANSPORTER"/>
    <property type="match status" value="1"/>
</dbReference>
<dbReference type="InterPro" id="IPR050833">
    <property type="entry name" value="Poly_Biosynth_Transport"/>
</dbReference>
<reference evidence="8" key="1">
    <citation type="submission" date="2015-11" db="EMBL/GenBank/DDBJ databases">
        <authorList>
            <person name="Zhang Y."/>
            <person name="Guo Z."/>
        </authorList>
    </citation>
    <scope>NUCLEOTIDE SEQUENCE [LARGE SCALE GENOMIC DNA]</scope>
    <source>
        <strain evidence="8">JGI-4</strain>
    </source>
</reference>
<feature type="transmembrane region" description="Helical" evidence="6">
    <location>
        <begin position="195"/>
        <end position="216"/>
    </location>
</feature>
<feature type="transmembrane region" description="Helical" evidence="6">
    <location>
        <begin position="355"/>
        <end position="375"/>
    </location>
</feature>
<feature type="transmembrane region" description="Helical" evidence="6">
    <location>
        <begin position="167"/>
        <end position="189"/>
    </location>
</feature>
<accession>A0A0P1M537</accession>
<name>A0A0P1LHI9_9BACT</name>
<feature type="transmembrane region" description="Helical" evidence="6">
    <location>
        <begin position="442"/>
        <end position="463"/>
    </location>
</feature>
<feature type="transmembrane region" description="Helical" evidence="6">
    <location>
        <begin position="469"/>
        <end position="489"/>
    </location>
</feature>
<dbReference type="Pfam" id="PF01943">
    <property type="entry name" value="Polysacc_synt"/>
    <property type="match status" value="1"/>
</dbReference>
<keyword evidence="4 6" id="KW-1133">Transmembrane helix</keyword>
<dbReference type="EMBL" id="CZVI01000018">
    <property type="protein sequence ID" value="CUS89713.1"/>
    <property type="molecule type" value="Genomic_DNA"/>
</dbReference>
<accession>A0A0P1M2T0</accession>
<feature type="transmembrane region" description="Helical" evidence="6">
    <location>
        <begin position="228"/>
        <end position="249"/>
    </location>
</feature>
<accession>A0A0P1LIY7</accession>
<feature type="transmembrane region" description="Helical" evidence="6">
    <location>
        <begin position="21"/>
        <end position="43"/>
    </location>
</feature>
<dbReference type="GO" id="GO:0005886">
    <property type="term" value="C:plasma membrane"/>
    <property type="evidence" value="ECO:0007669"/>
    <property type="project" value="UniProtKB-SubCell"/>
</dbReference>
<dbReference type="Proteomes" id="UP000182011">
    <property type="component" value="Unassembled WGS sequence"/>
</dbReference>
<evidence type="ECO:0000256" key="3">
    <source>
        <dbReference type="ARBA" id="ARBA00022692"/>
    </source>
</evidence>
<evidence type="ECO:0000313" key="7">
    <source>
        <dbReference type="EMBL" id="CUS89713.1"/>
    </source>
</evidence>
<accession>A0A0P1L9W4</accession>
<evidence type="ECO:0000256" key="6">
    <source>
        <dbReference type="SAM" id="Phobius"/>
    </source>
</evidence>
<dbReference type="CDD" id="cd13128">
    <property type="entry name" value="MATE_Wzx_like"/>
    <property type="match status" value="1"/>
</dbReference>
<evidence type="ECO:0000256" key="2">
    <source>
        <dbReference type="ARBA" id="ARBA00022475"/>
    </source>
</evidence>
<dbReference type="Proteomes" id="UP000182200">
    <property type="component" value="Unassembled WGS sequence"/>
</dbReference>
<accession>A0A0P1MQG6</accession>
<evidence type="ECO:0000256" key="5">
    <source>
        <dbReference type="ARBA" id="ARBA00023136"/>
    </source>
</evidence>
<keyword evidence="3 6" id="KW-0812">Transmembrane</keyword>
<dbReference type="RefSeq" id="WP_047133962.1">
    <property type="nucleotide sequence ID" value="NZ_CZVI01000018.1"/>
</dbReference>
<dbReference type="PANTHER" id="PTHR30250:SF26">
    <property type="entry name" value="PSMA PROTEIN"/>
    <property type="match status" value="1"/>
</dbReference>